<organism evidence="2 3">
    <name type="scientific">Thiosulfatimonas sediminis</name>
    <dbReference type="NCBI Taxonomy" id="2675054"/>
    <lineage>
        <taxon>Bacteria</taxon>
        <taxon>Pseudomonadati</taxon>
        <taxon>Pseudomonadota</taxon>
        <taxon>Gammaproteobacteria</taxon>
        <taxon>Thiotrichales</taxon>
        <taxon>Piscirickettsiaceae</taxon>
        <taxon>Thiosulfatimonas</taxon>
    </lineage>
</organism>
<keyword evidence="3" id="KW-1185">Reference proteome</keyword>
<reference evidence="3" key="1">
    <citation type="submission" date="2019-11" db="EMBL/GenBank/DDBJ databases">
        <title>Isolation and characterization of two novel species in the genus Thiomicrorhabdus.</title>
        <authorList>
            <person name="Mochizuki J."/>
            <person name="Kojima H."/>
            <person name="Fukui M."/>
        </authorList>
    </citation>
    <scope>NUCLEOTIDE SEQUENCE [LARGE SCALE GENOMIC DNA]</scope>
    <source>
        <strain evidence="3">aks77</strain>
    </source>
</reference>
<evidence type="ECO:0000256" key="1">
    <source>
        <dbReference type="SAM" id="SignalP"/>
    </source>
</evidence>
<feature type="signal peptide" evidence="1">
    <location>
        <begin position="1"/>
        <end position="34"/>
    </location>
</feature>
<dbReference type="RefSeq" id="WP_173274026.1">
    <property type="nucleotide sequence ID" value="NZ_AP021889.1"/>
</dbReference>
<protein>
    <recommendedName>
        <fullName evidence="4">Lipoprotein</fullName>
    </recommendedName>
</protein>
<accession>A0A6F8PY90</accession>
<keyword evidence="1" id="KW-0732">Signal</keyword>
<proteinExistence type="predicted"/>
<dbReference type="AlphaFoldDB" id="A0A6F8PY90"/>
<dbReference type="EMBL" id="AP021889">
    <property type="protein sequence ID" value="BBP46930.1"/>
    <property type="molecule type" value="Genomic_DNA"/>
</dbReference>
<evidence type="ECO:0008006" key="4">
    <source>
        <dbReference type="Google" id="ProtNLM"/>
    </source>
</evidence>
<name>A0A6F8PY90_9GAMM</name>
<feature type="chain" id="PRO_5026066827" description="Lipoprotein" evidence="1">
    <location>
        <begin position="35"/>
        <end position="161"/>
    </location>
</feature>
<evidence type="ECO:0000313" key="3">
    <source>
        <dbReference type="Proteomes" id="UP000501726"/>
    </source>
</evidence>
<gene>
    <name evidence="2" type="ORF">THMIRHAS_23030</name>
</gene>
<evidence type="ECO:0000313" key="2">
    <source>
        <dbReference type="EMBL" id="BBP46930.1"/>
    </source>
</evidence>
<dbReference type="KEGG" id="tse:THMIRHAS_23030"/>
<dbReference type="Proteomes" id="UP000501726">
    <property type="component" value="Chromosome"/>
</dbReference>
<sequence length="161" mass="17997">MMSAQPLNRFISYRVLWLCTAFSSLLLISGCDQTAQPNANLWPTAQDCNLHQGACSIEHQGAKVTLQINPQPIPIARPLGVQLTLENLNPSEVQLDISGINMYMGYNRISLTSTKPNHWVGTSMLAFCTAEKMQWQLTLMLTQNGEEIQIPFFLETSNRGQ</sequence>